<evidence type="ECO:0000313" key="3">
    <source>
        <dbReference type="Proteomes" id="UP000444401"/>
    </source>
</evidence>
<proteinExistence type="predicted"/>
<sequence>MRLSIRLLAPIAVAAIATPAQAQFFDRLLDRAERAVKGEIEGKVDREARKVTRCALGDATCIKAARSRGEEPEIVRRESGPKAYPVIDGDREIRFPMGERSFADAVVTYRPGDRRGLSRAVQGQGNVLGAPDGAGGAPCAARGDCPVVALAPGGEMVVRFTDNVLTGSGDDASDLWIFTGDAHSRLSVEVGVDGKTWEPVGSVHGPRGGVDIDAAGFGPYAAFSHVRLKNLPGDGISARPAVATIDAVGAISTRELGQ</sequence>
<reference evidence="2 3" key="1">
    <citation type="submission" date="2019-12" db="EMBL/GenBank/DDBJ databases">
        <title>Genomic-based taxomic classification of the family Erythrobacteraceae.</title>
        <authorList>
            <person name="Xu L."/>
        </authorList>
    </citation>
    <scope>NUCLEOTIDE SEQUENCE [LARGE SCALE GENOMIC DNA]</scope>
    <source>
        <strain evidence="2 3">H32</strain>
    </source>
</reference>
<feature type="signal peptide" evidence="1">
    <location>
        <begin position="1"/>
        <end position="22"/>
    </location>
</feature>
<keyword evidence="1" id="KW-0732">Signal</keyword>
<accession>A0ABW9URP1</accession>
<evidence type="ECO:0000256" key="1">
    <source>
        <dbReference type="SAM" id="SignalP"/>
    </source>
</evidence>
<dbReference type="EMBL" id="WTYO01000001">
    <property type="protein sequence ID" value="MXO67556.1"/>
    <property type="molecule type" value="Genomic_DNA"/>
</dbReference>
<organism evidence="2 3">
    <name type="scientific">Pelagerythrobacter marinus</name>
    <dbReference type="NCBI Taxonomy" id="538382"/>
    <lineage>
        <taxon>Bacteria</taxon>
        <taxon>Pseudomonadati</taxon>
        <taxon>Pseudomonadota</taxon>
        <taxon>Alphaproteobacteria</taxon>
        <taxon>Sphingomonadales</taxon>
        <taxon>Erythrobacteraceae</taxon>
        <taxon>Pelagerythrobacter</taxon>
    </lineage>
</organism>
<gene>
    <name evidence="2" type="ORF">GRI72_01760</name>
</gene>
<comment type="caution">
    <text evidence="2">The sequence shown here is derived from an EMBL/GenBank/DDBJ whole genome shotgun (WGS) entry which is preliminary data.</text>
</comment>
<evidence type="ECO:0000313" key="2">
    <source>
        <dbReference type="EMBL" id="MXO67556.1"/>
    </source>
</evidence>
<feature type="chain" id="PRO_5046245839" evidence="1">
    <location>
        <begin position="23"/>
        <end position="258"/>
    </location>
</feature>
<dbReference type="RefSeq" id="WP_160732202.1">
    <property type="nucleotide sequence ID" value="NZ_WTYO01000001.1"/>
</dbReference>
<dbReference type="Proteomes" id="UP000444401">
    <property type="component" value="Unassembled WGS sequence"/>
</dbReference>
<keyword evidence="3" id="KW-1185">Reference proteome</keyword>
<name>A0ABW9URP1_9SPHN</name>
<protein>
    <submittedName>
        <fullName evidence="2">Uncharacterized protein</fullName>
    </submittedName>
</protein>